<dbReference type="AlphaFoldDB" id="A0A0E9SG40"/>
<dbReference type="EMBL" id="GBXM01068912">
    <property type="protein sequence ID" value="JAH39665.1"/>
    <property type="molecule type" value="Transcribed_RNA"/>
</dbReference>
<reference evidence="1" key="1">
    <citation type="submission" date="2014-11" db="EMBL/GenBank/DDBJ databases">
        <authorList>
            <person name="Amaro Gonzalez C."/>
        </authorList>
    </citation>
    <scope>NUCLEOTIDE SEQUENCE</scope>
</reference>
<proteinExistence type="predicted"/>
<name>A0A0E9SG40_ANGAN</name>
<evidence type="ECO:0000313" key="1">
    <source>
        <dbReference type="EMBL" id="JAH39665.1"/>
    </source>
</evidence>
<reference evidence="1" key="2">
    <citation type="journal article" date="2015" name="Fish Shellfish Immunol.">
        <title>Early steps in the European eel (Anguilla anguilla)-Vibrio vulnificus interaction in the gills: Role of the RtxA13 toxin.</title>
        <authorList>
            <person name="Callol A."/>
            <person name="Pajuelo D."/>
            <person name="Ebbesson L."/>
            <person name="Teles M."/>
            <person name="MacKenzie S."/>
            <person name="Amaro C."/>
        </authorList>
    </citation>
    <scope>NUCLEOTIDE SEQUENCE</scope>
</reference>
<protein>
    <submittedName>
        <fullName evidence="1">Uncharacterized protein</fullName>
    </submittedName>
</protein>
<organism evidence="1">
    <name type="scientific">Anguilla anguilla</name>
    <name type="common">European freshwater eel</name>
    <name type="synonym">Muraena anguilla</name>
    <dbReference type="NCBI Taxonomy" id="7936"/>
    <lineage>
        <taxon>Eukaryota</taxon>
        <taxon>Metazoa</taxon>
        <taxon>Chordata</taxon>
        <taxon>Craniata</taxon>
        <taxon>Vertebrata</taxon>
        <taxon>Euteleostomi</taxon>
        <taxon>Actinopterygii</taxon>
        <taxon>Neopterygii</taxon>
        <taxon>Teleostei</taxon>
        <taxon>Anguilliformes</taxon>
        <taxon>Anguillidae</taxon>
        <taxon>Anguilla</taxon>
    </lineage>
</organism>
<accession>A0A0E9SG40</accession>
<sequence length="42" mass="4923">MSAGDLEIFLIMREKIRKEREGGEKEEDKKIRTAYLAEIHST</sequence>